<evidence type="ECO:0000256" key="6">
    <source>
        <dbReference type="RuleBase" id="RU000682"/>
    </source>
</evidence>
<dbReference type="PROSITE" id="PS50071">
    <property type="entry name" value="HOMEOBOX_2"/>
    <property type="match status" value="1"/>
</dbReference>
<dbReference type="PANTHER" id="PTHR24208:SF166">
    <property type="entry name" value="LIM HOMEOBOX TRANSCRIPTION FACTOR 1 ALPHA, ISOFORM B"/>
    <property type="match status" value="1"/>
</dbReference>
<protein>
    <recommendedName>
        <fullName evidence="8">Homeobox domain-containing protein</fullName>
    </recommendedName>
</protein>
<keyword evidence="4 5" id="KW-0539">Nucleus</keyword>
<dbReference type="GO" id="GO:0000981">
    <property type="term" value="F:DNA-binding transcription factor activity, RNA polymerase II-specific"/>
    <property type="evidence" value="ECO:0007669"/>
    <property type="project" value="TreeGrafter"/>
</dbReference>
<accession>A0A6A6Q6W4</accession>
<gene>
    <name evidence="9" type="ORF">BDY17DRAFT_17733</name>
</gene>
<dbReference type="GeneID" id="54470874"/>
<dbReference type="SMART" id="SM00389">
    <property type="entry name" value="HOX"/>
    <property type="match status" value="1"/>
</dbReference>
<evidence type="ECO:0000313" key="9">
    <source>
        <dbReference type="EMBL" id="KAF2487769.1"/>
    </source>
</evidence>
<evidence type="ECO:0000256" key="4">
    <source>
        <dbReference type="ARBA" id="ARBA00023242"/>
    </source>
</evidence>
<dbReference type="InterPro" id="IPR001356">
    <property type="entry name" value="HD"/>
</dbReference>
<proteinExistence type="predicted"/>
<dbReference type="RefSeq" id="XP_033594338.1">
    <property type="nucleotide sequence ID" value="XM_033729872.1"/>
</dbReference>
<feature type="region of interest" description="Disordered" evidence="7">
    <location>
        <begin position="470"/>
        <end position="517"/>
    </location>
</feature>
<reference evidence="9" key="1">
    <citation type="journal article" date="2020" name="Stud. Mycol.">
        <title>101 Dothideomycetes genomes: a test case for predicting lifestyles and emergence of pathogens.</title>
        <authorList>
            <person name="Haridas S."/>
            <person name="Albert R."/>
            <person name="Binder M."/>
            <person name="Bloem J."/>
            <person name="Labutti K."/>
            <person name="Salamov A."/>
            <person name="Andreopoulos B."/>
            <person name="Baker S."/>
            <person name="Barry K."/>
            <person name="Bills G."/>
            <person name="Bluhm B."/>
            <person name="Cannon C."/>
            <person name="Castanera R."/>
            <person name="Culley D."/>
            <person name="Daum C."/>
            <person name="Ezra D."/>
            <person name="Gonzalez J."/>
            <person name="Henrissat B."/>
            <person name="Kuo A."/>
            <person name="Liang C."/>
            <person name="Lipzen A."/>
            <person name="Lutzoni F."/>
            <person name="Magnuson J."/>
            <person name="Mondo S."/>
            <person name="Nolan M."/>
            <person name="Ohm R."/>
            <person name="Pangilinan J."/>
            <person name="Park H.-J."/>
            <person name="Ramirez L."/>
            <person name="Alfaro M."/>
            <person name="Sun H."/>
            <person name="Tritt A."/>
            <person name="Yoshinaga Y."/>
            <person name="Zwiers L.-H."/>
            <person name="Turgeon B."/>
            <person name="Goodwin S."/>
            <person name="Spatafora J."/>
            <person name="Crous P."/>
            <person name="Grigoriev I."/>
        </authorList>
    </citation>
    <scope>NUCLEOTIDE SEQUENCE</scope>
    <source>
        <strain evidence="9">CBS 113389</strain>
    </source>
</reference>
<feature type="domain" description="Homeobox" evidence="8">
    <location>
        <begin position="156"/>
        <end position="217"/>
    </location>
</feature>
<feature type="region of interest" description="Disordered" evidence="7">
    <location>
        <begin position="360"/>
        <end position="389"/>
    </location>
</feature>
<dbReference type="Proteomes" id="UP000799767">
    <property type="component" value="Unassembled WGS sequence"/>
</dbReference>
<comment type="subcellular location">
    <subcellularLocation>
        <location evidence="1 5 6">Nucleus</location>
    </subcellularLocation>
</comment>
<dbReference type="InterPro" id="IPR009057">
    <property type="entry name" value="Homeodomain-like_sf"/>
</dbReference>
<feature type="compositionally biased region" description="Basic and acidic residues" evidence="7">
    <location>
        <begin position="19"/>
        <end position="30"/>
    </location>
</feature>
<feature type="compositionally biased region" description="Low complexity" evidence="7">
    <location>
        <begin position="364"/>
        <end position="375"/>
    </location>
</feature>
<sequence length="517" mass="56991">MTGDKSILPPSPPASPRMPETRSRTVDARSRSIVPLAASAGTVGEWQSASSYSSWERQPVLYPPLQTTHASLQNALLVDPFVPSSARRGHRLSYDSYGHQEGASSIPPISWNETATDPRASDPPQRVLGQDTEGTVNEPDESTAPRTVTVAELREHKRRSQRFRLTHSQTRYLMSEFAKQSHPDTAHRERLSREIPGLTPRQVQVWFQNRRAKMRRLTTDDQERMKRSRALPADFDMKQALHPRPAPPLRSNSDPAAVSSASAHLLPLSGGEWRSHSTAWTSLAGQETSGRETQNVSSAGTSMPYLTGSALATSSAVPLGSASSTMYSPPVFGAGHSRTMSANLDATRHVPLTRSAFAPEARYQQQQQQQPPQQQHPGSWGSATQMMPGPVTTPTTTITRARAHTFGSMSAEGYMYGVTDERSPPYGMGGNVRALESESPWYTYHAPYQHRPPIASTPVSDRYLQYHHTTPSTWRNEGSRAAPGYEAHPARLQRQSFPRPNDGAGEQVFDSQAWTGR</sequence>
<evidence type="ECO:0000256" key="2">
    <source>
        <dbReference type="ARBA" id="ARBA00023125"/>
    </source>
</evidence>
<feature type="region of interest" description="Disordered" evidence="7">
    <location>
        <begin position="217"/>
        <end position="263"/>
    </location>
</feature>
<dbReference type="SUPFAM" id="SSF46689">
    <property type="entry name" value="Homeodomain-like"/>
    <property type="match status" value="1"/>
</dbReference>
<evidence type="ECO:0000259" key="8">
    <source>
        <dbReference type="PROSITE" id="PS50071"/>
    </source>
</evidence>
<keyword evidence="3 5" id="KW-0371">Homeobox</keyword>
<keyword evidence="10" id="KW-1185">Reference proteome</keyword>
<name>A0A6A6Q6W4_9PEZI</name>
<dbReference type="InterPro" id="IPR050453">
    <property type="entry name" value="LIM_Homeobox_TF"/>
</dbReference>
<keyword evidence="2 5" id="KW-0238">DNA-binding</keyword>
<evidence type="ECO:0000313" key="10">
    <source>
        <dbReference type="Proteomes" id="UP000799767"/>
    </source>
</evidence>
<dbReference type="GO" id="GO:0005634">
    <property type="term" value="C:nucleus"/>
    <property type="evidence" value="ECO:0007669"/>
    <property type="project" value="UniProtKB-SubCell"/>
</dbReference>
<feature type="compositionally biased region" description="Polar residues" evidence="7">
    <location>
        <begin position="250"/>
        <end position="262"/>
    </location>
</feature>
<organism evidence="9 10">
    <name type="scientific">Neohortaea acidophila</name>
    <dbReference type="NCBI Taxonomy" id="245834"/>
    <lineage>
        <taxon>Eukaryota</taxon>
        <taxon>Fungi</taxon>
        <taxon>Dikarya</taxon>
        <taxon>Ascomycota</taxon>
        <taxon>Pezizomycotina</taxon>
        <taxon>Dothideomycetes</taxon>
        <taxon>Dothideomycetidae</taxon>
        <taxon>Mycosphaerellales</taxon>
        <taxon>Teratosphaeriaceae</taxon>
        <taxon>Neohortaea</taxon>
    </lineage>
</organism>
<evidence type="ECO:0000256" key="7">
    <source>
        <dbReference type="SAM" id="MobiDB-lite"/>
    </source>
</evidence>
<dbReference type="PANTHER" id="PTHR24208">
    <property type="entry name" value="LIM/HOMEOBOX PROTEIN LHX"/>
    <property type="match status" value="1"/>
</dbReference>
<dbReference type="EMBL" id="MU001631">
    <property type="protein sequence ID" value="KAF2487769.1"/>
    <property type="molecule type" value="Genomic_DNA"/>
</dbReference>
<feature type="DNA-binding region" description="Homeobox" evidence="5">
    <location>
        <begin position="158"/>
        <end position="218"/>
    </location>
</feature>
<dbReference type="GO" id="GO:0000977">
    <property type="term" value="F:RNA polymerase II transcription regulatory region sequence-specific DNA binding"/>
    <property type="evidence" value="ECO:0007669"/>
    <property type="project" value="TreeGrafter"/>
</dbReference>
<evidence type="ECO:0000256" key="5">
    <source>
        <dbReference type="PROSITE-ProRule" id="PRU00108"/>
    </source>
</evidence>
<dbReference type="Pfam" id="PF00046">
    <property type="entry name" value="Homeodomain"/>
    <property type="match status" value="1"/>
</dbReference>
<dbReference type="Gene3D" id="1.10.10.60">
    <property type="entry name" value="Homeodomain-like"/>
    <property type="match status" value="1"/>
</dbReference>
<dbReference type="OrthoDB" id="6159439at2759"/>
<dbReference type="AlphaFoldDB" id="A0A6A6Q6W4"/>
<feature type="region of interest" description="Disordered" evidence="7">
    <location>
        <begin position="1"/>
        <end position="31"/>
    </location>
</feature>
<dbReference type="CDD" id="cd00086">
    <property type="entry name" value="homeodomain"/>
    <property type="match status" value="1"/>
</dbReference>
<evidence type="ECO:0000256" key="3">
    <source>
        <dbReference type="ARBA" id="ARBA00023155"/>
    </source>
</evidence>
<feature type="region of interest" description="Disordered" evidence="7">
    <location>
        <begin position="95"/>
        <end position="145"/>
    </location>
</feature>
<evidence type="ECO:0000256" key="1">
    <source>
        <dbReference type="ARBA" id="ARBA00004123"/>
    </source>
</evidence>